<feature type="region of interest" description="Disordered" evidence="4">
    <location>
        <begin position="2465"/>
        <end position="2494"/>
    </location>
</feature>
<dbReference type="Pfam" id="PF12796">
    <property type="entry name" value="Ank_2"/>
    <property type="match status" value="3"/>
</dbReference>
<feature type="compositionally biased region" description="Basic and acidic residues" evidence="4">
    <location>
        <begin position="1189"/>
        <end position="1201"/>
    </location>
</feature>
<dbReference type="RefSeq" id="XP_056753768.1">
    <property type="nucleotide sequence ID" value="XM_056897983.1"/>
</dbReference>
<dbReference type="InterPro" id="IPR056884">
    <property type="entry name" value="NPHP3-like_N"/>
</dbReference>
<dbReference type="GeneID" id="81588225"/>
<evidence type="ECO:0000256" key="3">
    <source>
        <dbReference type="PROSITE-ProRule" id="PRU00023"/>
    </source>
</evidence>
<feature type="repeat" description="ANK" evidence="3">
    <location>
        <begin position="1908"/>
        <end position="1937"/>
    </location>
</feature>
<feature type="compositionally biased region" description="Basic and acidic residues" evidence="4">
    <location>
        <begin position="2465"/>
        <end position="2474"/>
    </location>
</feature>
<reference evidence="7" key="2">
    <citation type="submission" date="2023-01" db="EMBL/GenBank/DDBJ databases">
        <authorList>
            <person name="Petersen C."/>
        </authorList>
    </citation>
    <scope>NUCLEOTIDE SEQUENCE</scope>
    <source>
        <strain evidence="7">IBT 12815</strain>
    </source>
</reference>
<organism evidence="7 8">
    <name type="scientific">Penicillium hordei</name>
    <dbReference type="NCBI Taxonomy" id="40994"/>
    <lineage>
        <taxon>Eukaryota</taxon>
        <taxon>Fungi</taxon>
        <taxon>Dikarya</taxon>
        <taxon>Ascomycota</taxon>
        <taxon>Pezizomycotina</taxon>
        <taxon>Eurotiomycetes</taxon>
        <taxon>Eurotiomycetidae</taxon>
        <taxon>Eurotiales</taxon>
        <taxon>Aspergillaceae</taxon>
        <taxon>Penicillium</taxon>
    </lineage>
</organism>
<feature type="repeat" description="ANK" evidence="3">
    <location>
        <begin position="2041"/>
        <end position="2073"/>
    </location>
</feature>
<evidence type="ECO:0000256" key="1">
    <source>
        <dbReference type="ARBA" id="ARBA00022737"/>
    </source>
</evidence>
<feature type="repeat" description="ANK" evidence="3">
    <location>
        <begin position="813"/>
        <end position="845"/>
    </location>
</feature>
<evidence type="ECO:0000313" key="7">
    <source>
        <dbReference type="EMBL" id="KAJ5603970.1"/>
    </source>
</evidence>
<dbReference type="Pfam" id="PF24883">
    <property type="entry name" value="NPHP3_N"/>
    <property type="match status" value="1"/>
</dbReference>
<feature type="region of interest" description="Disordered" evidence="4">
    <location>
        <begin position="1737"/>
        <end position="1756"/>
    </location>
</feature>
<dbReference type="PANTHER" id="PTHR24198:SF165">
    <property type="entry name" value="ANKYRIN REPEAT-CONTAINING PROTEIN-RELATED"/>
    <property type="match status" value="1"/>
</dbReference>
<dbReference type="InterPro" id="IPR056125">
    <property type="entry name" value="DUF7708"/>
</dbReference>
<evidence type="ECO:0000256" key="2">
    <source>
        <dbReference type="ARBA" id="ARBA00023043"/>
    </source>
</evidence>
<dbReference type="SUPFAM" id="SSF52540">
    <property type="entry name" value="P-loop containing nucleoside triphosphate hydrolases"/>
    <property type="match status" value="1"/>
</dbReference>
<protein>
    <submittedName>
        <fullName evidence="7">Uncharacterized protein</fullName>
    </submittedName>
</protein>
<comment type="caution">
    <text evidence="7">The sequence shown here is derived from an EMBL/GenBank/DDBJ whole genome shotgun (WGS) entry which is preliminary data.</text>
</comment>
<feature type="domain" description="DUF7708" evidence="5">
    <location>
        <begin position="81"/>
        <end position="198"/>
    </location>
</feature>
<dbReference type="Proteomes" id="UP001213799">
    <property type="component" value="Unassembled WGS sequence"/>
</dbReference>
<accession>A0AAD6H4V5</accession>
<dbReference type="Pfam" id="PF24809">
    <property type="entry name" value="DUF7708"/>
    <property type="match status" value="1"/>
</dbReference>
<gene>
    <name evidence="7" type="ORF">N7537_006926</name>
</gene>
<dbReference type="Pfam" id="PF00023">
    <property type="entry name" value="Ank"/>
    <property type="match status" value="2"/>
</dbReference>
<feature type="compositionally biased region" description="Polar residues" evidence="4">
    <location>
        <begin position="1158"/>
        <end position="1170"/>
    </location>
</feature>
<reference evidence="7" key="1">
    <citation type="journal article" date="2023" name="IMA Fungus">
        <title>Comparative genomic study of the Penicillium genus elucidates a diverse pangenome and 15 lateral gene transfer events.</title>
        <authorList>
            <person name="Petersen C."/>
            <person name="Sorensen T."/>
            <person name="Nielsen M.R."/>
            <person name="Sondergaard T.E."/>
            <person name="Sorensen J.L."/>
            <person name="Fitzpatrick D.A."/>
            <person name="Frisvad J.C."/>
            <person name="Nielsen K.L."/>
        </authorList>
    </citation>
    <scope>NUCLEOTIDE SEQUENCE</scope>
    <source>
        <strain evidence="7">IBT 12815</strain>
    </source>
</reference>
<sequence length="2494" mass="273501">MTTYAPTITVPIPATSATRWQDAIDRLDPDTRASLAGVATRKLDILHLVIKTADEKRKICISKQWKLKTPSGKTIILRDVLEKIAGWINRLIAVGDMIVQYDPSHAALPWAAFRFLLNLAVGDVQVWGGMLVHLETIARLLYRCEVVENMHLKRSFSMMAHLQEAVTQLYVDIMSSLSKLVKYFKQGFPERTLWSATRSDPKLPEMTAVYAQEQEVLKWTALSDSELSQATNTQAASLIDKMAAISRKLDADLPRLIDTSLVMRHSIDKKMISNILSWLCMVPTTLHLRDIATSRMPGSGLWLLNHTEFHTWHTSSSSAILLLHGVRGCGKSTIASFVVDQFQQPPVVPGGSPVTCAYFFCDDSNAEPERGRADSILRGLIRQLAVDSVTRSIDQAVLSSYEKRLEAAQQMRVDMARLNVEECLSMLLDLTATNPAYIVIDAIDQLGQDERAVLIETMKKLVDQSASIIKVFFTSCNNAHVEALLLGNTKLRVTSDCVQTDVRGFANRQVEEANARRRVLNGTATSKLIDKMKEHLISRAGEMFLWVTLQLEFLCRKRTEQDILTAIETNLTPDLDQIYGRTLRRFNKQDSTATQAIVHVFSLLLYAQRPLHPTAVERTLALNPSLTRAGAVDLEDLCCSLVILDVSQGVARFCHPSVRDYMRQQDLFSAQVAHQILTDICLLECASGPSSVPFVGDETPVQDFYNYAAVYWPKHLRECEASGIDYDFGKHAESFVAGRDDGFLSPAFLTWMDWIAQVCHDLPPYHRTRNLFENTLNDSFSPLFLTCVFGVRKLLLYVLEVLPDVDINQQSDTGHTGIYLASSYGHQDVVSILLDRNADYKLECGAFGTITRVACFRGHLTVVQDLLGRIDELESPESFSRAYKAACLGGHAEIALFLAKNCTAARSADQHSSMLQETIEAGLPKVLEWLTKPSTLKSWGLPNLTLNTQTGLVTVAIKQGQVAVLKSLLEKRTHLMQALPKDCIPIAATSGYLSMVEYLHSIGANPDEQGHFGSALRSASLVGCEPIVRMLIGKGIDVGLCGAEGDALQAASMNGHVGVMELLIQAGANVNQVGKPWGTCVQAAAWYGHKDAVELLLCHGADIYQKGHSLDALHAAIESGHEEIAKLLLAKGYQPPKGTSLPAVARGDHGSSLYLKGNPSTTPDLTNREQAQVEDDEESDTCSDSETSDVEKSSNRTSTRDDNDDNDDNDDCDDARAQHDDLAKGTRNLELSAVTGDVQSLRYHLLRGRFYDGGIASAIESAAIHGQLETLSLLVTKGISRKLLSDADDEVTKAMTPAAENGQSEALQILGDASNWKYMQSPEQWVSPFEAAIESGDLACVSMLLQHHPPPGETFMWELAKAIDTSTKAQRRQTTEFVLLWLQKHSGLESPVVTANASDLKIPTASAAMISSLRMYLNPKVRVSKRLEDSRRVLLSLVVAATTTCDLSLLKQLVVKAKTRGYMKYNEPSKFLEDVFLSACSHNVRGMELLFSSGLHEDCFPQQLICQGVYEAALAGKAKMVSYLANKVLVNALSEESRSKLYDAFLAASYAGNSRVVQGMLDLTSFWNGIGGTNKTTVLTRGLVVAAEYGRRKTSDLLLKNGAEIHLCVQEVPNPRGSDRKMASLAAFFEDRLPPPWENAYRRQQPGNPQVSSRIISPLQAVIRGFEKIASHENSDHGDVHSLVKLSRELESILSTMIELGCDPDDQGGQPMYPIQYAALWANESVIEALLDAGAEPNRLDEDDDEHGESREHWSQGEQSCHPILLAAERQCRFSYAIIAKLLKGGATLPSTRQGQIHPAVRMSLSRPIMWHRRPILLPYGSTAHQTQDHEYKSEALSIEAARQLFNDGMRALLTEMFKRLPQQRADKHEFQMLLTAASTAGDRVSVKLLLKHGALVNHSGRNTVFDTPLGCAALYGHIHIIKELLNAGADPECKGFVSCPQDAMIKAIMGGHTGAVRLLVHNGAQRVRTHGRSFLLVAARARNAQMVDCLLQLKFSIDGGSDALLVACAKGDTDIVSSLLSAGVDPNTPGKLDLNTPSKVESTPLYQASRRGHLAVVQELLKYGADITKRVEEGFGVPLVIAANKGHLEVVRTLLDHGNVKVVEDPCYSTNVLNAIARTCSDSWSPAKANILELLLEVASQRSDFETIWTTAMSDELLAYRIHLIELLLDYVPPSPDILVLAASCGSTTAVQRCLARGINPTSPNKQGYLPLASAARNMNKDLVQLLLSRGANVNELDVQGQTPLLGALEAFKMSLAAPTQKAPHGHHALDLEDTVYCLLEAGAKTTCGDSPDSLEFACSLGHAGVVTILLAHRKPDSSDTELQNGLFAALDKGFPDNVSLLLKNGADPNRVRSLQSNDPRARYLSQTGAMVEQTPLEAACGSSNDCLMRTFLASTTELRIPPRVLTTAARSSVDQEIWAHSTDLALILEHDASLIVPDPVLEILAAGNQGKLLKRVLPRSKCGDPSRFEPRPRPLIPRAPPILSQMPADVLH</sequence>
<evidence type="ECO:0000259" key="5">
    <source>
        <dbReference type="Pfam" id="PF24809"/>
    </source>
</evidence>
<dbReference type="EMBL" id="JAQJAE010000003">
    <property type="protein sequence ID" value="KAJ5603970.1"/>
    <property type="molecule type" value="Genomic_DNA"/>
</dbReference>
<feature type="compositionally biased region" description="Acidic residues" evidence="4">
    <location>
        <begin position="1172"/>
        <end position="1188"/>
    </location>
</feature>
<feature type="repeat" description="ANK" evidence="3">
    <location>
        <begin position="1108"/>
        <end position="1132"/>
    </location>
</feature>
<dbReference type="InterPro" id="IPR036770">
    <property type="entry name" value="Ankyrin_rpt-contain_sf"/>
</dbReference>
<dbReference type="InterPro" id="IPR002110">
    <property type="entry name" value="Ankyrin_rpt"/>
</dbReference>
<keyword evidence="8" id="KW-1185">Reference proteome</keyword>
<feature type="repeat" description="ANK" evidence="3">
    <location>
        <begin position="2000"/>
        <end position="2032"/>
    </location>
</feature>
<feature type="repeat" description="ANK" evidence="3">
    <location>
        <begin position="1710"/>
        <end position="1742"/>
    </location>
</feature>
<feature type="domain" description="Nephrocystin 3-like N-terminal" evidence="6">
    <location>
        <begin position="298"/>
        <end position="475"/>
    </location>
</feature>
<keyword evidence="1" id="KW-0677">Repeat</keyword>
<dbReference type="PROSITE" id="PS50088">
    <property type="entry name" value="ANK_REPEAT"/>
    <property type="match status" value="8"/>
</dbReference>
<dbReference type="InterPro" id="IPR027417">
    <property type="entry name" value="P-loop_NTPase"/>
</dbReference>
<dbReference type="GO" id="GO:0005737">
    <property type="term" value="C:cytoplasm"/>
    <property type="evidence" value="ECO:0007669"/>
    <property type="project" value="TreeGrafter"/>
</dbReference>
<dbReference type="SUPFAM" id="SSF48403">
    <property type="entry name" value="Ankyrin repeat"/>
    <property type="match status" value="4"/>
</dbReference>
<evidence type="ECO:0000313" key="8">
    <source>
        <dbReference type="Proteomes" id="UP001213799"/>
    </source>
</evidence>
<evidence type="ECO:0000256" key="4">
    <source>
        <dbReference type="SAM" id="MobiDB-lite"/>
    </source>
</evidence>
<evidence type="ECO:0000259" key="6">
    <source>
        <dbReference type="Pfam" id="PF24883"/>
    </source>
</evidence>
<keyword evidence="2 3" id="KW-0040">ANK repeat</keyword>
<feature type="region of interest" description="Disordered" evidence="4">
    <location>
        <begin position="1139"/>
        <end position="1216"/>
    </location>
</feature>
<feature type="compositionally biased region" description="Acidic residues" evidence="4">
    <location>
        <begin position="1202"/>
        <end position="1213"/>
    </location>
</feature>
<dbReference type="Gene3D" id="1.25.40.20">
    <property type="entry name" value="Ankyrin repeat-containing domain"/>
    <property type="match status" value="6"/>
</dbReference>
<name>A0AAD6H4V5_9EURO</name>
<dbReference type="SMART" id="SM00248">
    <property type="entry name" value="ANK"/>
    <property type="match status" value="22"/>
</dbReference>
<feature type="repeat" description="ANK" evidence="3">
    <location>
        <begin position="2208"/>
        <end position="2240"/>
    </location>
</feature>
<dbReference type="Gene3D" id="3.40.50.300">
    <property type="entry name" value="P-loop containing nucleotide triphosphate hydrolases"/>
    <property type="match status" value="1"/>
</dbReference>
<dbReference type="PROSITE" id="PS50297">
    <property type="entry name" value="ANK_REP_REGION"/>
    <property type="match status" value="6"/>
</dbReference>
<feature type="repeat" description="ANK" evidence="3">
    <location>
        <begin position="1043"/>
        <end position="1075"/>
    </location>
</feature>
<dbReference type="PANTHER" id="PTHR24198">
    <property type="entry name" value="ANKYRIN REPEAT AND PROTEIN KINASE DOMAIN-CONTAINING PROTEIN"/>
    <property type="match status" value="1"/>
</dbReference>
<proteinExistence type="predicted"/>